<keyword evidence="3" id="KW-0808">Transferase</keyword>
<feature type="signal peptide" evidence="9">
    <location>
        <begin position="1"/>
        <end position="28"/>
    </location>
</feature>
<feature type="region of interest" description="Disordered" evidence="8">
    <location>
        <begin position="250"/>
        <end position="273"/>
    </location>
</feature>
<dbReference type="GO" id="GO:0009252">
    <property type="term" value="P:peptidoglycan biosynthetic process"/>
    <property type="evidence" value="ECO:0007669"/>
    <property type="project" value="UniProtKB-KW"/>
</dbReference>
<evidence type="ECO:0000256" key="9">
    <source>
        <dbReference type="SAM" id="SignalP"/>
    </source>
</evidence>
<dbReference type="InterPro" id="IPR005490">
    <property type="entry name" value="LD_TPept_cat_dom"/>
</dbReference>
<dbReference type="AlphaFoldDB" id="A0A9X3EZP8"/>
<proteinExistence type="inferred from homology"/>
<reference evidence="11" key="1">
    <citation type="submission" date="2022-11" db="EMBL/GenBank/DDBJ databases">
        <title>Minimal conservation of predation-associated metabolite biosynthetic gene clusters underscores biosynthetic potential of Myxococcota including descriptions for ten novel species: Archangium lansinium sp. nov., Myxococcus landrumus sp. nov., Nannocystis bai.</title>
        <authorList>
            <person name="Ahearne A."/>
            <person name="Stevens C."/>
            <person name="Phillips K."/>
        </authorList>
    </citation>
    <scope>NUCLEOTIDE SEQUENCE</scope>
    <source>
        <strain evidence="11">Na p29</strain>
    </source>
</reference>
<gene>
    <name evidence="11" type="ORF">OV079_48820</name>
</gene>
<keyword evidence="5 7" id="KW-0573">Peptidoglycan synthesis</keyword>
<dbReference type="GO" id="GO:0016740">
    <property type="term" value="F:transferase activity"/>
    <property type="evidence" value="ECO:0007669"/>
    <property type="project" value="UniProtKB-KW"/>
</dbReference>
<comment type="caution">
    <text evidence="11">The sequence shown here is derived from an EMBL/GenBank/DDBJ whole genome shotgun (WGS) entry which is preliminary data.</text>
</comment>
<comment type="pathway">
    <text evidence="1 7">Cell wall biogenesis; peptidoglycan biosynthesis.</text>
</comment>
<feature type="active site" description="Nucleophile" evidence="7">
    <location>
        <position position="171"/>
    </location>
</feature>
<evidence type="ECO:0000256" key="1">
    <source>
        <dbReference type="ARBA" id="ARBA00004752"/>
    </source>
</evidence>
<comment type="similarity">
    <text evidence="2">Belongs to the YkuD family.</text>
</comment>
<dbReference type="InterPro" id="IPR038063">
    <property type="entry name" value="Transpep_catalytic_dom"/>
</dbReference>
<keyword evidence="9" id="KW-0732">Signal</keyword>
<organism evidence="11 12">
    <name type="scientific">Nannocystis pusilla</name>
    <dbReference type="NCBI Taxonomy" id="889268"/>
    <lineage>
        <taxon>Bacteria</taxon>
        <taxon>Pseudomonadati</taxon>
        <taxon>Myxococcota</taxon>
        <taxon>Polyangia</taxon>
        <taxon>Nannocystales</taxon>
        <taxon>Nannocystaceae</taxon>
        <taxon>Nannocystis</taxon>
    </lineage>
</organism>
<dbReference type="GO" id="GO:0071555">
    <property type="term" value="P:cell wall organization"/>
    <property type="evidence" value="ECO:0007669"/>
    <property type="project" value="UniProtKB-UniRule"/>
</dbReference>
<dbReference type="Pfam" id="PF03734">
    <property type="entry name" value="YkuD"/>
    <property type="match status" value="1"/>
</dbReference>
<evidence type="ECO:0000256" key="4">
    <source>
        <dbReference type="ARBA" id="ARBA00022960"/>
    </source>
</evidence>
<dbReference type="CDD" id="cd16913">
    <property type="entry name" value="YkuD_like"/>
    <property type="match status" value="1"/>
</dbReference>
<dbReference type="PROSITE" id="PS52029">
    <property type="entry name" value="LD_TPASE"/>
    <property type="match status" value="1"/>
</dbReference>
<keyword evidence="4 7" id="KW-0133">Cell shape</keyword>
<dbReference type="Proteomes" id="UP001150924">
    <property type="component" value="Unassembled WGS sequence"/>
</dbReference>
<accession>A0A9X3EZP8</accession>
<evidence type="ECO:0000256" key="3">
    <source>
        <dbReference type="ARBA" id="ARBA00022679"/>
    </source>
</evidence>
<protein>
    <recommendedName>
        <fullName evidence="10">L,D-TPase catalytic domain-containing protein</fullName>
    </recommendedName>
</protein>
<keyword evidence="12" id="KW-1185">Reference proteome</keyword>
<evidence type="ECO:0000256" key="7">
    <source>
        <dbReference type="PROSITE-ProRule" id="PRU01373"/>
    </source>
</evidence>
<feature type="active site" description="Proton donor/acceptor" evidence="7">
    <location>
        <position position="163"/>
    </location>
</feature>
<feature type="domain" description="L,D-TPase catalytic" evidence="10">
    <location>
        <begin position="68"/>
        <end position="202"/>
    </location>
</feature>
<keyword evidence="6 7" id="KW-0961">Cell wall biogenesis/degradation</keyword>
<evidence type="ECO:0000313" key="11">
    <source>
        <dbReference type="EMBL" id="MCY1013307.1"/>
    </source>
</evidence>
<sequence length="273" mass="29775">MPRLSPVVTVLAALVCSVPLIPPAEAQAGEFLQRQRRYPRVEAALERHEDALADRFRAAGAAWPPRDLFIRSFKAEAVTELWAAAERRGDPHVLVRTFPVCQNSGVLGPKRRQGDGQVPEGFYRVSLFNPQSSYHLSLGVSYPNAADRHHSAGQPPGSAIMIHGDCVTIGCIPLRDGPIEELYVAAVLARDAGQRDIPIHIFPCRLDEPTCQARLAADSAARPDLAAFWDGLVPGYLAFLQTGAPPRVVASKDGTYKLEPPPRERRPLVAADE</sequence>
<dbReference type="EMBL" id="JAPNKE010000002">
    <property type="protein sequence ID" value="MCY1013307.1"/>
    <property type="molecule type" value="Genomic_DNA"/>
</dbReference>
<evidence type="ECO:0000259" key="10">
    <source>
        <dbReference type="PROSITE" id="PS52029"/>
    </source>
</evidence>
<dbReference type="GO" id="GO:0004180">
    <property type="term" value="F:carboxypeptidase activity"/>
    <property type="evidence" value="ECO:0007669"/>
    <property type="project" value="UniProtKB-ARBA"/>
</dbReference>
<name>A0A9X3EZP8_9BACT</name>
<dbReference type="PANTHER" id="PTHR36699">
    <property type="entry name" value="LD-TRANSPEPTIDASE"/>
    <property type="match status" value="1"/>
</dbReference>
<evidence type="ECO:0000256" key="6">
    <source>
        <dbReference type="ARBA" id="ARBA00023316"/>
    </source>
</evidence>
<feature type="chain" id="PRO_5040909251" description="L,D-TPase catalytic domain-containing protein" evidence="9">
    <location>
        <begin position="29"/>
        <end position="273"/>
    </location>
</feature>
<dbReference type="PANTHER" id="PTHR36699:SF1">
    <property type="entry name" value="L,D-TRANSPEPTIDASE YAFK-RELATED"/>
    <property type="match status" value="1"/>
</dbReference>
<dbReference type="RefSeq" id="WP_267777129.1">
    <property type="nucleotide sequence ID" value="NZ_JAPNKE010000002.1"/>
</dbReference>
<evidence type="ECO:0000256" key="8">
    <source>
        <dbReference type="SAM" id="MobiDB-lite"/>
    </source>
</evidence>
<dbReference type="GO" id="GO:0008360">
    <property type="term" value="P:regulation of cell shape"/>
    <property type="evidence" value="ECO:0007669"/>
    <property type="project" value="UniProtKB-UniRule"/>
</dbReference>
<evidence type="ECO:0000256" key="2">
    <source>
        <dbReference type="ARBA" id="ARBA00005992"/>
    </source>
</evidence>
<evidence type="ECO:0000313" key="12">
    <source>
        <dbReference type="Proteomes" id="UP001150924"/>
    </source>
</evidence>
<evidence type="ECO:0000256" key="5">
    <source>
        <dbReference type="ARBA" id="ARBA00022984"/>
    </source>
</evidence>
<dbReference type="SUPFAM" id="SSF141523">
    <property type="entry name" value="L,D-transpeptidase catalytic domain-like"/>
    <property type="match status" value="1"/>
</dbReference>
<feature type="compositionally biased region" description="Basic and acidic residues" evidence="8">
    <location>
        <begin position="254"/>
        <end position="267"/>
    </location>
</feature>